<dbReference type="STRING" id="252740.A0A423W940"/>
<dbReference type="Gene3D" id="3.30.360.10">
    <property type="entry name" value="Dihydrodipicolinate Reductase, domain 2"/>
    <property type="match status" value="1"/>
</dbReference>
<dbReference type="Pfam" id="PF22725">
    <property type="entry name" value="GFO_IDH_MocA_C3"/>
    <property type="match status" value="1"/>
</dbReference>
<comment type="catalytic activity">
    <reaction evidence="5">
        <text>D-xylose + NADP(+) = D-xylono-1,5-lactone + NADPH + H(+)</text>
        <dbReference type="Rhea" id="RHEA:22000"/>
        <dbReference type="ChEBI" id="CHEBI:15378"/>
        <dbReference type="ChEBI" id="CHEBI:15867"/>
        <dbReference type="ChEBI" id="CHEBI:53455"/>
        <dbReference type="ChEBI" id="CHEBI:57783"/>
        <dbReference type="ChEBI" id="CHEBI:58349"/>
        <dbReference type="EC" id="1.1.1.179"/>
    </reaction>
</comment>
<organism evidence="8 9">
    <name type="scientific">Cytospora chrysosperma</name>
    <name type="common">Cytospora canker fungus</name>
    <name type="synonym">Sphaeria chrysosperma</name>
    <dbReference type="NCBI Taxonomy" id="252740"/>
    <lineage>
        <taxon>Eukaryota</taxon>
        <taxon>Fungi</taxon>
        <taxon>Dikarya</taxon>
        <taxon>Ascomycota</taxon>
        <taxon>Pezizomycotina</taxon>
        <taxon>Sordariomycetes</taxon>
        <taxon>Sordariomycetidae</taxon>
        <taxon>Diaporthales</taxon>
        <taxon>Cytosporaceae</taxon>
        <taxon>Cytospora</taxon>
    </lineage>
</organism>
<keyword evidence="2" id="KW-0560">Oxidoreductase</keyword>
<dbReference type="GO" id="GO:0000166">
    <property type="term" value="F:nucleotide binding"/>
    <property type="evidence" value="ECO:0007669"/>
    <property type="project" value="InterPro"/>
</dbReference>
<evidence type="ECO:0000259" key="7">
    <source>
        <dbReference type="Pfam" id="PF22725"/>
    </source>
</evidence>
<dbReference type="InterPro" id="IPR050984">
    <property type="entry name" value="Gfo/Idh/MocA_domain"/>
</dbReference>
<evidence type="ECO:0000313" key="8">
    <source>
        <dbReference type="EMBL" id="ROV99856.1"/>
    </source>
</evidence>
<dbReference type="EC" id="1.1.1.179" evidence="3"/>
<gene>
    <name evidence="8" type="ORF">VSDG_03111</name>
</gene>
<reference evidence="8 9" key="1">
    <citation type="submission" date="2015-09" db="EMBL/GenBank/DDBJ databases">
        <title>Host preference determinants of Valsa canker pathogens revealed by comparative genomics.</title>
        <authorList>
            <person name="Yin Z."/>
            <person name="Huang L."/>
        </authorList>
    </citation>
    <scope>NUCLEOTIDE SEQUENCE [LARGE SCALE GENOMIC DNA]</scope>
    <source>
        <strain evidence="8 9">YSFL</strain>
    </source>
</reference>
<dbReference type="PANTHER" id="PTHR22604">
    <property type="entry name" value="OXIDOREDUCTASES"/>
    <property type="match status" value="1"/>
</dbReference>
<dbReference type="InterPro" id="IPR055170">
    <property type="entry name" value="GFO_IDH_MocA-like_dom"/>
</dbReference>
<comment type="caution">
    <text evidence="8">The sequence shown here is derived from an EMBL/GenBank/DDBJ whole genome shotgun (WGS) entry which is preliminary data.</text>
</comment>
<dbReference type="GO" id="GO:0047837">
    <property type="term" value="F:D-xylose 1-dehydrogenase (NADP+) activity"/>
    <property type="evidence" value="ECO:0007669"/>
    <property type="project" value="UniProtKB-EC"/>
</dbReference>
<keyword evidence="9" id="KW-1185">Reference proteome</keyword>
<dbReference type="InterPro" id="IPR036291">
    <property type="entry name" value="NAD(P)-bd_dom_sf"/>
</dbReference>
<accession>A0A423W940</accession>
<comment type="similarity">
    <text evidence="1">Belongs to the Gfo/Idh/MocA family.</text>
</comment>
<dbReference type="SUPFAM" id="SSF51735">
    <property type="entry name" value="NAD(P)-binding Rossmann-fold domains"/>
    <property type="match status" value="1"/>
</dbReference>
<feature type="domain" description="Gfo/Idh/MocA-like oxidoreductase N-terminal" evidence="6">
    <location>
        <begin position="28"/>
        <end position="133"/>
    </location>
</feature>
<dbReference type="Proteomes" id="UP000284375">
    <property type="component" value="Unassembled WGS sequence"/>
</dbReference>
<evidence type="ECO:0000256" key="1">
    <source>
        <dbReference type="ARBA" id="ARBA00010928"/>
    </source>
</evidence>
<protein>
    <recommendedName>
        <fullName evidence="3">D-xylose 1-dehydrogenase (NADP(+), D-xylono-1,5-lactone-forming)</fullName>
        <ecNumber evidence="3">1.1.1.179</ecNumber>
    </recommendedName>
    <alternativeName>
        <fullName evidence="4">D-xylose-NADP dehydrogenase</fullName>
    </alternativeName>
</protein>
<dbReference type="EMBL" id="LJZO01000010">
    <property type="protein sequence ID" value="ROV99856.1"/>
    <property type="molecule type" value="Genomic_DNA"/>
</dbReference>
<dbReference type="OrthoDB" id="6417021at2759"/>
<dbReference type="Gene3D" id="3.40.50.720">
    <property type="entry name" value="NAD(P)-binding Rossmann-like Domain"/>
    <property type="match status" value="1"/>
</dbReference>
<dbReference type="AlphaFoldDB" id="A0A423W940"/>
<evidence type="ECO:0000259" key="6">
    <source>
        <dbReference type="Pfam" id="PF01408"/>
    </source>
</evidence>
<name>A0A423W940_CYTCH</name>
<evidence type="ECO:0000256" key="3">
    <source>
        <dbReference type="ARBA" id="ARBA00038984"/>
    </source>
</evidence>
<evidence type="ECO:0000313" key="9">
    <source>
        <dbReference type="Proteomes" id="UP000284375"/>
    </source>
</evidence>
<dbReference type="SUPFAM" id="SSF55347">
    <property type="entry name" value="Glyceraldehyde-3-phosphate dehydrogenase-like, C-terminal domain"/>
    <property type="match status" value="1"/>
</dbReference>
<proteinExistence type="inferred from homology"/>
<dbReference type="PANTHER" id="PTHR22604:SF105">
    <property type="entry name" value="TRANS-1,2-DIHYDROBENZENE-1,2-DIOL DEHYDROGENASE"/>
    <property type="match status" value="1"/>
</dbReference>
<evidence type="ECO:0000256" key="5">
    <source>
        <dbReference type="ARBA" id="ARBA00049233"/>
    </source>
</evidence>
<evidence type="ECO:0000256" key="2">
    <source>
        <dbReference type="ARBA" id="ARBA00023002"/>
    </source>
</evidence>
<feature type="domain" description="GFO/IDH/MocA-like oxidoreductase" evidence="7">
    <location>
        <begin position="185"/>
        <end position="259"/>
    </location>
</feature>
<dbReference type="InterPro" id="IPR000683">
    <property type="entry name" value="Gfo/Idh/MocA-like_OxRdtase_N"/>
</dbReference>
<sequence length="415" mass="45699">MAAILGAVRRNWLLMNPPVATKQDDALKIGILGAASIAPLAVIIPAISHPEVIIQAVAARDHARATEFAKKHGIPDIHNSYDALLDDPAIDAVYIPLPCGLHFEWALKAIAKGKHVLLEKPSCANAEEAEMLFNSPLLKRPGAPVLMEAFHSRFTPAWRLFLETIDRPNVEHALAALHLPAFPITDEDIRFVYELGGGATLDAGTYTLAALRSVFGAEPEVCVEAELGRMPPPREKCDKSFKAKLRFPGGGIGVMEGDMRGSNVPTNWSFPTITVTHRPVTVTDEKASEGEEVKKTRTVTFVNFLLSPAYHRIDVVDEFVVVKKGTSQVVRKYTKTETKKAYSFKEMGVDLPGEIYWQTYRHMVGQFVNRIRGREGSGVFISPEDSIAQMKALDMVYEKSGLGPRPTSKFRLDAS</sequence>
<dbReference type="Pfam" id="PF01408">
    <property type="entry name" value="GFO_IDH_MocA"/>
    <property type="match status" value="1"/>
</dbReference>
<evidence type="ECO:0000256" key="4">
    <source>
        <dbReference type="ARBA" id="ARBA00042988"/>
    </source>
</evidence>